<evidence type="ECO:0000313" key="6">
    <source>
        <dbReference type="EMBL" id="MST33746.1"/>
    </source>
</evidence>
<evidence type="ECO:0000313" key="7">
    <source>
        <dbReference type="Proteomes" id="UP000437736"/>
    </source>
</evidence>
<dbReference type="Proteomes" id="UP000437736">
    <property type="component" value="Unassembled WGS sequence"/>
</dbReference>
<gene>
    <name evidence="6" type="ORF">GHK86_13600</name>
</gene>
<dbReference type="InterPro" id="IPR001296">
    <property type="entry name" value="Glyco_trans_1"/>
</dbReference>
<sequence length="400" mass="42472">MKVLHVITGLDAGGAEIQLAMLLERTRHEASVVSLYNAGPIAERIRAAGTPVHDLGMRSNTQVSALYDLWRLIRAGRYDVVHAHLYRSQIYARPAARLAGTPLVLTTEHSIGETHIERRPMTRRVRALYLASERFSDATIAVSDVVRERLVAWGVPDRKIVTIPNGIDVSSLAFDPAARARVRASFGIPADAFVIGTLGRLDPNKRVDLIVEAAAPLLGPGVKVFVVGRGEDHDRLVARTAALGASDHVIFAGFQADTAAMLAALDVYVAASVQETFGLSVLEALASGLPVCYTTCPALDGVSTGRARQVVGDPVALRAELQRLRDAPAPRAVPVEVFDRYGMGAVAGRTDQLYAELLAARARAGSRRAGRALQGAGGAATDLPSPTPLSPTPAPRAEAS</sequence>
<feature type="compositionally biased region" description="Pro residues" evidence="3">
    <location>
        <begin position="385"/>
        <end position="394"/>
    </location>
</feature>
<dbReference type="Pfam" id="PF00534">
    <property type="entry name" value="Glycos_transf_1"/>
    <property type="match status" value="1"/>
</dbReference>
<feature type="region of interest" description="Disordered" evidence="3">
    <location>
        <begin position="369"/>
        <end position="400"/>
    </location>
</feature>
<dbReference type="InterPro" id="IPR028098">
    <property type="entry name" value="Glyco_trans_4-like_N"/>
</dbReference>
<evidence type="ECO:0000256" key="1">
    <source>
        <dbReference type="ARBA" id="ARBA00022676"/>
    </source>
</evidence>
<dbReference type="SUPFAM" id="SSF53756">
    <property type="entry name" value="UDP-Glycosyltransferase/glycogen phosphorylase"/>
    <property type="match status" value="1"/>
</dbReference>
<evidence type="ECO:0000256" key="2">
    <source>
        <dbReference type="ARBA" id="ARBA00022679"/>
    </source>
</evidence>
<name>A0ABW9QWL1_9ACTN</name>
<evidence type="ECO:0000259" key="4">
    <source>
        <dbReference type="Pfam" id="PF00534"/>
    </source>
</evidence>
<evidence type="ECO:0000256" key="3">
    <source>
        <dbReference type="SAM" id="MobiDB-lite"/>
    </source>
</evidence>
<dbReference type="PANTHER" id="PTHR12526">
    <property type="entry name" value="GLYCOSYLTRANSFERASE"/>
    <property type="match status" value="1"/>
</dbReference>
<proteinExistence type="predicted"/>
<organism evidence="6 7">
    <name type="scientific">Acidiferrimicrobium australe</name>
    <dbReference type="NCBI Taxonomy" id="2664430"/>
    <lineage>
        <taxon>Bacteria</taxon>
        <taxon>Bacillati</taxon>
        <taxon>Actinomycetota</taxon>
        <taxon>Acidimicrobiia</taxon>
        <taxon>Acidimicrobiales</taxon>
        <taxon>Acidimicrobiaceae</taxon>
        <taxon>Acidiferrimicrobium</taxon>
    </lineage>
</organism>
<protein>
    <submittedName>
        <fullName evidence="6">Glycosyltransferase</fullName>
    </submittedName>
</protein>
<dbReference type="Gene3D" id="3.40.50.2000">
    <property type="entry name" value="Glycogen Phosphorylase B"/>
    <property type="match status" value="2"/>
</dbReference>
<keyword evidence="1" id="KW-0328">Glycosyltransferase</keyword>
<dbReference type="Pfam" id="PF13439">
    <property type="entry name" value="Glyco_transf_4"/>
    <property type="match status" value="1"/>
</dbReference>
<keyword evidence="2" id="KW-0808">Transferase</keyword>
<keyword evidence="7" id="KW-1185">Reference proteome</keyword>
<dbReference type="PANTHER" id="PTHR12526:SF635">
    <property type="entry name" value="GLYCOSYL TRANSFERASE GROUP 1"/>
    <property type="match status" value="1"/>
</dbReference>
<feature type="compositionally biased region" description="Low complexity" evidence="3">
    <location>
        <begin position="371"/>
        <end position="384"/>
    </location>
</feature>
<feature type="domain" description="Glycosyltransferase subfamily 4-like N-terminal" evidence="5">
    <location>
        <begin position="18"/>
        <end position="170"/>
    </location>
</feature>
<reference evidence="6 7" key="1">
    <citation type="submission" date="2019-11" db="EMBL/GenBank/DDBJ databases">
        <title>Acidiferrimicrobium australis gen. nov., sp. nov., an acidophilic and obligately heterotrophic, member of the Actinobacteria that catalyses dissimilatory oxido- reduction of iron isolated from metal-rich acidic water in Chile.</title>
        <authorList>
            <person name="Gonzalez D."/>
            <person name="Huber K."/>
            <person name="Hedrich S."/>
            <person name="Rojas-Villalobos C."/>
            <person name="Quatrini R."/>
            <person name="Dinamarca M.A."/>
            <person name="Schwarz A."/>
            <person name="Canales C."/>
            <person name="Nancucheo I."/>
        </authorList>
    </citation>
    <scope>NUCLEOTIDE SEQUENCE [LARGE SCALE GENOMIC DNA]</scope>
    <source>
        <strain evidence="6 7">USS-CCA1</strain>
    </source>
</reference>
<evidence type="ECO:0000259" key="5">
    <source>
        <dbReference type="Pfam" id="PF13439"/>
    </source>
</evidence>
<comment type="caution">
    <text evidence="6">The sequence shown here is derived from an EMBL/GenBank/DDBJ whole genome shotgun (WGS) entry which is preliminary data.</text>
</comment>
<accession>A0ABW9QWL1</accession>
<feature type="domain" description="Glycosyl transferase family 1" evidence="4">
    <location>
        <begin position="181"/>
        <end position="296"/>
    </location>
</feature>
<dbReference type="EMBL" id="WJHE01000707">
    <property type="protein sequence ID" value="MST33746.1"/>
    <property type="molecule type" value="Genomic_DNA"/>
</dbReference>